<feature type="compositionally biased region" description="Low complexity" evidence="1">
    <location>
        <begin position="336"/>
        <end position="345"/>
    </location>
</feature>
<name>A0A8J3JKR7_9ACTN</name>
<feature type="domain" description="HTH luxR-type" evidence="2">
    <location>
        <begin position="270"/>
        <end position="335"/>
    </location>
</feature>
<dbReference type="RefSeq" id="WP_239125855.1">
    <property type="nucleotide sequence ID" value="NZ_BONF01000020.1"/>
</dbReference>
<feature type="region of interest" description="Disordered" evidence="1">
    <location>
        <begin position="336"/>
        <end position="361"/>
    </location>
</feature>
<evidence type="ECO:0000313" key="4">
    <source>
        <dbReference type="Proteomes" id="UP000601223"/>
    </source>
</evidence>
<dbReference type="GO" id="GO:0006355">
    <property type="term" value="P:regulation of DNA-templated transcription"/>
    <property type="evidence" value="ECO:0007669"/>
    <property type="project" value="InterPro"/>
</dbReference>
<dbReference type="PRINTS" id="PR00038">
    <property type="entry name" value="HTHLUXR"/>
</dbReference>
<keyword evidence="4" id="KW-1185">Reference proteome</keyword>
<dbReference type="PROSITE" id="PS50043">
    <property type="entry name" value="HTH_LUXR_2"/>
    <property type="match status" value="1"/>
</dbReference>
<dbReference type="SUPFAM" id="SSF46894">
    <property type="entry name" value="C-terminal effector domain of the bipartite response regulators"/>
    <property type="match status" value="1"/>
</dbReference>
<feature type="compositionally biased region" description="Basic and acidic residues" evidence="1">
    <location>
        <begin position="351"/>
        <end position="361"/>
    </location>
</feature>
<proteinExistence type="predicted"/>
<dbReference type="PANTHER" id="PTHR34293">
    <property type="entry name" value="HTH-TYPE TRANSCRIPTIONAL REGULATOR TRMBL2"/>
    <property type="match status" value="1"/>
</dbReference>
<dbReference type="Gene3D" id="1.10.10.10">
    <property type="entry name" value="Winged helix-like DNA-binding domain superfamily/Winged helix DNA-binding domain"/>
    <property type="match status" value="1"/>
</dbReference>
<dbReference type="InterPro" id="IPR016032">
    <property type="entry name" value="Sig_transdc_resp-reg_C-effctor"/>
</dbReference>
<dbReference type="SMART" id="SM00421">
    <property type="entry name" value="HTH_LUXR"/>
    <property type="match status" value="1"/>
</dbReference>
<dbReference type="PANTHER" id="PTHR34293:SF1">
    <property type="entry name" value="HTH-TYPE TRANSCRIPTIONAL REGULATOR TRMBL2"/>
    <property type="match status" value="1"/>
</dbReference>
<evidence type="ECO:0000259" key="2">
    <source>
        <dbReference type="PROSITE" id="PS50043"/>
    </source>
</evidence>
<gene>
    <name evidence="3" type="ORF">Cba03nite_37900</name>
</gene>
<accession>A0A8J3JKR7</accession>
<dbReference type="AlphaFoldDB" id="A0A8J3JKR7"/>
<dbReference type="InterPro" id="IPR051797">
    <property type="entry name" value="TrmB-like"/>
</dbReference>
<dbReference type="InterPro" id="IPR000792">
    <property type="entry name" value="Tscrpt_reg_LuxR_C"/>
</dbReference>
<reference evidence="3 4" key="1">
    <citation type="submission" date="2021-01" db="EMBL/GenBank/DDBJ databases">
        <title>Whole genome shotgun sequence of Catellatospora bangladeshensis NBRC 107357.</title>
        <authorList>
            <person name="Komaki H."/>
            <person name="Tamura T."/>
        </authorList>
    </citation>
    <scope>NUCLEOTIDE SEQUENCE [LARGE SCALE GENOMIC DNA]</scope>
    <source>
        <strain evidence="3 4">NBRC 107357</strain>
    </source>
</reference>
<dbReference type="GO" id="GO:0003677">
    <property type="term" value="F:DNA binding"/>
    <property type="evidence" value="ECO:0007669"/>
    <property type="project" value="InterPro"/>
</dbReference>
<sequence length="361" mass="40025">MLDTQAAVPSLMRWGVSPHADLVYRTLITFGPWSVDRISRSLEMKSRQVRRALDELNALGAATPGRDVADGSGEERVWSSRGPSHVLSALRDRHHRNALAHHRLHQSLSRMAYPNIVAGLARMPANGVRALDGLRKTMERMTELAAAERHEHLAMNPEPAFDSAAVRAAAPFNRKLAARGVAILSLGVPASSDDESDWHDEELRCHGMQYRELPEVPAKLIIFDRTTALVRQDAADRERGMWEITAPELVAELANLFRQQWDLAKDPGRDWTPPMNLTPRESTIVVLLAKGYTDAAIAAKLDISVRTIAYTLSALMDRYDVTNRFQLGLRLGAEAARQAPPAADAGPEDDPEHRPEQEKNG</sequence>
<comment type="caution">
    <text evidence="3">The sequence shown here is derived from an EMBL/GenBank/DDBJ whole genome shotgun (WGS) entry which is preliminary data.</text>
</comment>
<dbReference type="Proteomes" id="UP000601223">
    <property type="component" value="Unassembled WGS sequence"/>
</dbReference>
<protein>
    <recommendedName>
        <fullName evidence="2">HTH luxR-type domain-containing protein</fullName>
    </recommendedName>
</protein>
<evidence type="ECO:0000256" key="1">
    <source>
        <dbReference type="SAM" id="MobiDB-lite"/>
    </source>
</evidence>
<dbReference type="Pfam" id="PF00196">
    <property type="entry name" value="GerE"/>
    <property type="match status" value="1"/>
</dbReference>
<dbReference type="CDD" id="cd06170">
    <property type="entry name" value="LuxR_C_like"/>
    <property type="match status" value="1"/>
</dbReference>
<dbReference type="EMBL" id="BONF01000020">
    <property type="protein sequence ID" value="GIF82441.1"/>
    <property type="molecule type" value="Genomic_DNA"/>
</dbReference>
<evidence type="ECO:0000313" key="3">
    <source>
        <dbReference type="EMBL" id="GIF82441.1"/>
    </source>
</evidence>
<dbReference type="InterPro" id="IPR036388">
    <property type="entry name" value="WH-like_DNA-bd_sf"/>
</dbReference>
<organism evidence="3 4">
    <name type="scientific">Catellatospora bangladeshensis</name>
    <dbReference type="NCBI Taxonomy" id="310355"/>
    <lineage>
        <taxon>Bacteria</taxon>
        <taxon>Bacillati</taxon>
        <taxon>Actinomycetota</taxon>
        <taxon>Actinomycetes</taxon>
        <taxon>Micromonosporales</taxon>
        <taxon>Micromonosporaceae</taxon>
        <taxon>Catellatospora</taxon>
    </lineage>
</organism>